<gene>
    <name evidence="1" type="ORF">FPE_LOCUS21607</name>
</gene>
<dbReference type="Proteomes" id="UP000834106">
    <property type="component" value="Chromosome 13"/>
</dbReference>
<sequence length="123" mass="14261">MPYGGCWRQLKSIFVLRLLSNKKVVFSFHLGRRNDHCDEKGENGKKFLYPLRETTEMVEQGDKSIIKWALTKEDWTYDIARRGPIGHSHFVQDVVRGTASFAYGTFRPEPPPTNLSATPRMFR</sequence>
<reference evidence="1" key="1">
    <citation type="submission" date="2023-05" db="EMBL/GenBank/DDBJ databases">
        <authorList>
            <person name="Huff M."/>
        </authorList>
    </citation>
    <scope>NUCLEOTIDE SEQUENCE</scope>
</reference>
<evidence type="ECO:0000313" key="2">
    <source>
        <dbReference type="Proteomes" id="UP000834106"/>
    </source>
</evidence>
<dbReference type="AlphaFoldDB" id="A0AAD2E024"/>
<name>A0AAD2E024_9LAMI</name>
<keyword evidence="2" id="KW-1185">Reference proteome</keyword>
<dbReference type="EMBL" id="OU503048">
    <property type="protein sequence ID" value="CAI9774177.1"/>
    <property type="molecule type" value="Genomic_DNA"/>
</dbReference>
<organism evidence="1 2">
    <name type="scientific">Fraxinus pennsylvanica</name>
    <dbReference type="NCBI Taxonomy" id="56036"/>
    <lineage>
        <taxon>Eukaryota</taxon>
        <taxon>Viridiplantae</taxon>
        <taxon>Streptophyta</taxon>
        <taxon>Embryophyta</taxon>
        <taxon>Tracheophyta</taxon>
        <taxon>Spermatophyta</taxon>
        <taxon>Magnoliopsida</taxon>
        <taxon>eudicotyledons</taxon>
        <taxon>Gunneridae</taxon>
        <taxon>Pentapetalae</taxon>
        <taxon>asterids</taxon>
        <taxon>lamiids</taxon>
        <taxon>Lamiales</taxon>
        <taxon>Oleaceae</taxon>
        <taxon>Oleeae</taxon>
        <taxon>Fraxinus</taxon>
    </lineage>
</organism>
<evidence type="ECO:0000313" key="1">
    <source>
        <dbReference type="EMBL" id="CAI9774177.1"/>
    </source>
</evidence>
<protein>
    <submittedName>
        <fullName evidence="1">Uncharacterized protein</fullName>
    </submittedName>
</protein>
<proteinExistence type="predicted"/>
<accession>A0AAD2E024</accession>